<accession>A0A318JL89</accession>
<feature type="transmembrane region" description="Helical" evidence="1">
    <location>
        <begin position="360"/>
        <end position="380"/>
    </location>
</feature>
<keyword evidence="3" id="KW-1185">Reference proteome</keyword>
<feature type="transmembrane region" description="Helical" evidence="1">
    <location>
        <begin position="114"/>
        <end position="137"/>
    </location>
</feature>
<dbReference type="Proteomes" id="UP000248395">
    <property type="component" value="Unassembled WGS sequence"/>
</dbReference>
<feature type="transmembrane region" description="Helical" evidence="1">
    <location>
        <begin position="217"/>
        <end position="236"/>
    </location>
</feature>
<evidence type="ECO:0000313" key="3">
    <source>
        <dbReference type="Proteomes" id="UP000248395"/>
    </source>
</evidence>
<dbReference type="RefSeq" id="WP_110313013.1">
    <property type="nucleotide sequence ID" value="NZ_QJKC01000002.1"/>
</dbReference>
<feature type="transmembrane region" description="Helical" evidence="1">
    <location>
        <begin position="242"/>
        <end position="261"/>
    </location>
</feature>
<evidence type="ECO:0000313" key="2">
    <source>
        <dbReference type="EMBL" id="PXX50503.1"/>
    </source>
</evidence>
<reference evidence="2 3" key="1">
    <citation type="submission" date="2018-05" db="EMBL/GenBank/DDBJ databases">
        <title>Genomic Encyclopedia of Type Strains, Phase IV (KMG-IV): sequencing the most valuable type-strain genomes for metagenomic binning, comparative biology and taxonomic classification.</title>
        <authorList>
            <person name="Goeker M."/>
        </authorList>
    </citation>
    <scope>NUCLEOTIDE SEQUENCE [LARGE SCALE GENOMIC DNA]</scope>
    <source>
        <strain evidence="2 3">DSM 25134</strain>
    </source>
</reference>
<dbReference type="InterPro" id="IPR010266">
    <property type="entry name" value="NnrS"/>
</dbReference>
<feature type="transmembrane region" description="Helical" evidence="1">
    <location>
        <begin position="16"/>
        <end position="34"/>
    </location>
</feature>
<feature type="transmembrane region" description="Helical" evidence="1">
    <location>
        <begin position="88"/>
        <end position="108"/>
    </location>
</feature>
<gene>
    <name evidence="2" type="ORF">DFR38_102152</name>
</gene>
<feature type="transmembrane region" description="Helical" evidence="1">
    <location>
        <begin position="273"/>
        <end position="297"/>
    </location>
</feature>
<keyword evidence="1" id="KW-0472">Membrane</keyword>
<dbReference type="AlphaFoldDB" id="A0A318JL89"/>
<dbReference type="Pfam" id="PF05940">
    <property type="entry name" value="NnrS"/>
    <property type="match status" value="1"/>
</dbReference>
<feature type="transmembrane region" description="Helical" evidence="1">
    <location>
        <begin position="303"/>
        <end position="324"/>
    </location>
</feature>
<name>A0A318JL89_9NEIS</name>
<feature type="transmembrane region" description="Helical" evidence="1">
    <location>
        <begin position="183"/>
        <end position="205"/>
    </location>
</feature>
<sequence>MPDTLPPALLRAPHRLAFLLGMLSALLLFAAWFAELASRLGPHVITPQIPAVMAHALLMLYGIFPLFMTGFIFTAGPRWLGVSPPNRLRYLLTPGLMAAGVAGWLAGLALGKSWLLAGLLLYGLGFASLTLCFAGLIWRSPQPDRRHALVVLAAFVLGLAGVVAAGCWLFSGNGAYWLIMRDLALWGFLLPVFLTVCHRMLPFFTSSVLPDRQAWRPYWLLAAMVGGSWLHGLLLLSQHSSLLADLPLTLLFGYTSWRWGLLPARKVKLLWMLHLSFAWLAVAFGLYSVAGLLPALALGLAPLHAITVGFFMTMVIAFVSRVTLGHSGLPLQAGSWLWRVYLAVHAVALSRVVADFVPPAWVACLYAAVALCGLLALLGWSRQLIGLYLKPRADGQAG</sequence>
<organism evidence="2 3">
    <name type="scientific">Aquitalea magnusonii</name>
    <dbReference type="NCBI Taxonomy" id="332411"/>
    <lineage>
        <taxon>Bacteria</taxon>
        <taxon>Pseudomonadati</taxon>
        <taxon>Pseudomonadota</taxon>
        <taxon>Betaproteobacteria</taxon>
        <taxon>Neisseriales</taxon>
        <taxon>Chromobacteriaceae</taxon>
        <taxon>Aquitalea</taxon>
    </lineage>
</organism>
<dbReference type="OrthoDB" id="9770040at2"/>
<proteinExistence type="predicted"/>
<feature type="transmembrane region" description="Helical" evidence="1">
    <location>
        <begin position="54"/>
        <end position="76"/>
    </location>
</feature>
<evidence type="ECO:0000256" key="1">
    <source>
        <dbReference type="SAM" id="Phobius"/>
    </source>
</evidence>
<comment type="caution">
    <text evidence="2">The sequence shown here is derived from an EMBL/GenBank/DDBJ whole genome shotgun (WGS) entry which is preliminary data.</text>
</comment>
<protein>
    <submittedName>
        <fullName evidence="2">Uncharacterized protein involved in response to NO</fullName>
    </submittedName>
</protein>
<dbReference type="EMBL" id="QJKC01000002">
    <property type="protein sequence ID" value="PXX50503.1"/>
    <property type="molecule type" value="Genomic_DNA"/>
</dbReference>
<keyword evidence="1" id="KW-1133">Transmembrane helix</keyword>
<keyword evidence="1" id="KW-0812">Transmembrane</keyword>
<feature type="transmembrane region" description="Helical" evidence="1">
    <location>
        <begin position="149"/>
        <end position="171"/>
    </location>
</feature>